<gene>
    <name evidence="2" type="ORF">BXYJ_LOCUS11365</name>
</gene>
<feature type="region of interest" description="Disordered" evidence="1">
    <location>
        <begin position="487"/>
        <end position="506"/>
    </location>
</feature>
<proteinExistence type="predicted"/>
<sequence length="529" mass="57827">MPKSFSDFLPNAFLAGVGAFLEASVDDVFVSVFGAESRWKWNARTSGIVLVASVGSYCAYRICSKYLGDGFVWTLLDSTRLDRIPRADSRLLHPAAEGFFYPRRTGEGQTDEGHRKLASLKATPSSNYRISATRSGSPIRILCNGEGLRKRPSRKGLEGISSSSQKKSISTRVVGGLGEELDNADARSDLTSISRVVPASSHSNAIYDVDGDMLDELPDEYPSSSQCSVKYAESEMGWEEDSFTHGFCAQNPCFSGSPTPSDISNLSCVRNLKRLLQEKGDHSTTASVILEKLNSSNTTNFSDCEDNTSGLLDIAEMIQSKCSAQNVQYMYESVHLGDTATFDAMSVLSFQSSSSFRKLGKSKGLYDLTGRPSPTPSTYSRRSSMRFQSPLASTSHSAEKSDPVKPTIITVTDEEDPKQKNVMTDSCFSRSSVSSTNHGPYRRSTMFDSGLSTDFTSEDDRSSVGGYAKAYSAEQTGHKTWLDKIIEQSPSNSPKHHPHSVFGSMASLNISNEMEWEDDPALRDEGTEV</sequence>
<organism evidence="4 6">
    <name type="scientific">Bursaphelenchus xylophilus</name>
    <name type="common">Pinewood nematode worm</name>
    <name type="synonym">Aphelenchoides xylophilus</name>
    <dbReference type="NCBI Taxonomy" id="6326"/>
    <lineage>
        <taxon>Eukaryota</taxon>
        <taxon>Metazoa</taxon>
        <taxon>Ecdysozoa</taxon>
        <taxon>Nematoda</taxon>
        <taxon>Chromadorea</taxon>
        <taxon>Rhabditida</taxon>
        <taxon>Tylenchina</taxon>
        <taxon>Tylenchomorpha</taxon>
        <taxon>Aphelenchoidea</taxon>
        <taxon>Aphelenchoididae</taxon>
        <taxon>Bursaphelenchus</taxon>
    </lineage>
</organism>
<accession>A0A1I7RTL1</accession>
<protein>
    <submittedName>
        <fullName evidence="2">(pine wood nematode) hypothetical protein</fullName>
    </submittedName>
</protein>
<dbReference type="Proteomes" id="UP000582659">
    <property type="component" value="Unassembled WGS sequence"/>
</dbReference>
<name>A0A1I7RTL1_BURXY</name>
<dbReference type="EMBL" id="CAJFCV020000005">
    <property type="protein sequence ID" value="CAG9122359.1"/>
    <property type="molecule type" value="Genomic_DNA"/>
</dbReference>
<dbReference type="WBParaSite" id="BXY_0406600.1">
    <property type="protein sequence ID" value="BXY_0406600.1"/>
    <property type="gene ID" value="BXY_0406600"/>
</dbReference>
<evidence type="ECO:0000313" key="3">
    <source>
        <dbReference type="EMBL" id="CAG9122359.1"/>
    </source>
</evidence>
<evidence type="ECO:0000256" key="1">
    <source>
        <dbReference type="SAM" id="MobiDB-lite"/>
    </source>
</evidence>
<evidence type="ECO:0000313" key="2">
    <source>
        <dbReference type="EMBL" id="CAD5231206.1"/>
    </source>
</evidence>
<feature type="compositionally biased region" description="Polar residues" evidence="1">
    <location>
        <begin position="421"/>
        <end position="438"/>
    </location>
</feature>
<feature type="region of interest" description="Disordered" evidence="1">
    <location>
        <begin position="363"/>
        <end position="441"/>
    </location>
</feature>
<dbReference type="EMBL" id="CAJFDI010000005">
    <property type="protein sequence ID" value="CAD5231206.1"/>
    <property type="molecule type" value="Genomic_DNA"/>
</dbReference>
<keyword evidence="5" id="KW-1185">Reference proteome</keyword>
<dbReference type="Proteomes" id="UP000659654">
    <property type="component" value="Unassembled WGS sequence"/>
</dbReference>
<evidence type="ECO:0000313" key="5">
    <source>
        <dbReference type="Proteomes" id="UP000659654"/>
    </source>
</evidence>
<reference evidence="6" key="1">
    <citation type="submission" date="2016-11" db="UniProtKB">
        <authorList>
            <consortium name="WormBaseParasite"/>
        </authorList>
    </citation>
    <scope>IDENTIFICATION</scope>
</reference>
<reference evidence="3" key="2">
    <citation type="submission" date="2020-08" db="EMBL/GenBank/DDBJ databases">
        <authorList>
            <person name="Kikuchi T."/>
        </authorList>
    </citation>
    <scope>NUCLEOTIDE SEQUENCE</scope>
    <source>
        <strain evidence="2">Ka4C1</strain>
    </source>
</reference>
<dbReference type="OrthoDB" id="5835957at2759"/>
<evidence type="ECO:0000313" key="6">
    <source>
        <dbReference type="WBParaSite" id="BXY_0406600.1"/>
    </source>
</evidence>
<feature type="compositionally biased region" description="Polar residues" evidence="1">
    <location>
        <begin position="385"/>
        <end position="396"/>
    </location>
</feature>
<feature type="compositionally biased region" description="Low complexity" evidence="1">
    <location>
        <begin position="369"/>
        <end position="382"/>
    </location>
</feature>
<evidence type="ECO:0000313" key="4">
    <source>
        <dbReference type="Proteomes" id="UP000095284"/>
    </source>
</evidence>
<dbReference type="AlphaFoldDB" id="A0A1I7RTL1"/>
<dbReference type="Proteomes" id="UP000095284">
    <property type="component" value="Unplaced"/>
</dbReference>